<keyword evidence="1" id="KW-0472">Membrane</keyword>
<dbReference type="InterPro" id="IPR006976">
    <property type="entry name" value="VanZ-like"/>
</dbReference>
<evidence type="ECO:0000313" key="3">
    <source>
        <dbReference type="EMBL" id="SNC77535.1"/>
    </source>
</evidence>
<dbReference type="AlphaFoldDB" id="A0A212UH19"/>
<dbReference type="EMBL" id="FYEW01000004">
    <property type="protein sequence ID" value="SNC77535.1"/>
    <property type="molecule type" value="Genomic_DNA"/>
</dbReference>
<dbReference type="Pfam" id="PF04892">
    <property type="entry name" value="VanZ"/>
    <property type="match status" value="1"/>
</dbReference>
<feature type="domain" description="VanZ-like" evidence="2">
    <location>
        <begin position="50"/>
        <end position="124"/>
    </location>
</feature>
<dbReference type="OrthoDB" id="1358136at2"/>
<dbReference type="Proteomes" id="UP000198131">
    <property type="component" value="Unassembled WGS sequence"/>
</dbReference>
<keyword evidence="4" id="KW-1185">Reference proteome</keyword>
<proteinExistence type="predicted"/>
<reference evidence="4" key="1">
    <citation type="submission" date="2017-06" db="EMBL/GenBank/DDBJ databases">
        <authorList>
            <person name="Varghese N."/>
            <person name="Submissions S."/>
        </authorList>
    </citation>
    <scope>NUCLEOTIDE SEQUENCE [LARGE SCALE GENOMIC DNA]</scope>
    <source>
        <strain evidence="4">DSM 11116</strain>
    </source>
</reference>
<feature type="transmembrane region" description="Helical" evidence="1">
    <location>
        <begin position="53"/>
        <end position="69"/>
    </location>
</feature>
<evidence type="ECO:0000256" key="1">
    <source>
        <dbReference type="SAM" id="Phobius"/>
    </source>
</evidence>
<name>A0A212UH19_9BACT</name>
<dbReference type="RefSeq" id="WP_088845523.1">
    <property type="nucleotide sequence ID" value="NZ_FYEW01000004.1"/>
</dbReference>
<protein>
    <submittedName>
        <fullName evidence="3">VanZ like family protein</fullName>
    </submittedName>
</protein>
<feature type="transmembrane region" description="Helical" evidence="1">
    <location>
        <begin position="76"/>
        <end position="96"/>
    </location>
</feature>
<gene>
    <name evidence="3" type="ORF">SAMN06265337_4121</name>
</gene>
<accession>A0A212UH19</accession>
<evidence type="ECO:0000313" key="4">
    <source>
        <dbReference type="Proteomes" id="UP000198131"/>
    </source>
</evidence>
<keyword evidence="1" id="KW-0812">Transmembrane</keyword>
<organism evidence="3 4">
    <name type="scientific">Hymenobacter gelipurpurascens</name>
    <dbReference type="NCBI Taxonomy" id="89968"/>
    <lineage>
        <taxon>Bacteria</taxon>
        <taxon>Pseudomonadati</taxon>
        <taxon>Bacteroidota</taxon>
        <taxon>Cytophagia</taxon>
        <taxon>Cytophagales</taxon>
        <taxon>Hymenobacteraceae</taxon>
        <taxon>Hymenobacter</taxon>
    </lineage>
</organism>
<keyword evidence="1" id="KW-1133">Transmembrane helix</keyword>
<evidence type="ECO:0000259" key="2">
    <source>
        <dbReference type="Pfam" id="PF04892"/>
    </source>
</evidence>
<dbReference type="NCBIfam" id="NF037970">
    <property type="entry name" value="vanZ_1"/>
    <property type="match status" value="1"/>
</dbReference>
<sequence>MRQKLLYASASLVMLLILYLSWLPTPRLATSGMLPVWITAWTDDSTHDNIRTGIPFLFLGLLSGIWLTLQGGTWRLALTTWLVWVGLALIAETGQLFLPKRSFDLGDILWAAGGAFIGQLAIKLMALFRKPGRPY</sequence>
<feature type="transmembrane region" description="Helical" evidence="1">
    <location>
        <begin position="108"/>
        <end position="128"/>
    </location>
</feature>